<proteinExistence type="predicted"/>
<protein>
    <submittedName>
        <fullName evidence="3">Uncharacterized protein</fullName>
    </submittedName>
</protein>
<keyword evidence="4" id="KW-1185">Reference proteome</keyword>
<dbReference type="EMBL" id="ONZP01000453">
    <property type="protein sequence ID" value="SPJ85213.1"/>
    <property type="molecule type" value="Genomic_DNA"/>
</dbReference>
<evidence type="ECO:0000313" key="3">
    <source>
        <dbReference type="EMBL" id="SPJ85213.1"/>
    </source>
</evidence>
<feature type="compositionally biased region" description="Basic residues" evidence="2">
    <location>
        <begin position="1"/>
        <end position="16"/>
    </location>
</feature>
<evidence type="ECO:0000313" key="4">
    <source>
        <dbReference type="Proteomes" id="UP001187734"/>
    </source>
</evidence>
<reference evidence="3" key="1">
    <citation type="submission" date="2018-03" db="EMBL/GenBank/DDBJ databases">
        <authorList>
            <person name="Guldener U."/>
        </authorList>
    </citation>
    <scope>NUCLEOTIDE SEQUENCE</scope>
</reference>
<keyword evidence="1" id="KW-0175">Coiled coil</keyword>
<feature type="compositionally biased region" description="Polar residues" evidence="2">
    <location>
        <begin position="43"/>
        <end position="58"/>
    </location>
</feature>
<evidence type="ECO:0000256" key="1">
    <source>
        <dbReference type="SAM" id="Coils"/>
    </source>
</evidence>
<evidence type="ECO:0000256" key="2">
    <source>
        <dbReference type="SAM" id="MobiDB-lite"/>
    </source>
</evidence>
<comment type="caution">
    <text evidence="3">The sequence shown here is derived from an EMBL/GenBank/DDBJ whole genome shotgun (WGS) entry which is preliminary data.</text>
</comment>
<accession>A0AAE8SMJ5</accession>
<feature type="region of interest" description="Disordered" evidence="2">
    <location>
        <begin position="1"/>
        <end position="24"/>
    </location>
</feature>
<dbReference type="Proteomes" id="UP001187734">
    <property type="component" value="Unassembled WGS sequence"/>
</dbReference>
<dbReference type="AlphaFoldDB" id="A0AAE8SMJ5"/>
<gene>
    <name evidence="3" type="ORF">FTOL_10993</name>
</gene>
<feature type="region of interest" description="Disordered" evidence="2">
    <location>
        <begin position="38"/>
        <end position="75"/>
    </location>
</feature>
<feature type="coiled-coil region" evidence="1">
    <location>
        <begin position="131"/>
        <end position="172"/>
    </location>
</feature>
<sequence>MSRNRPNSRARRRKRKQLDELRKLEARTDGVYAKTFAEADGATSAQNSTAGATNNTEASKVEDPSIQEPKPKCKHHHLPNRLFFERGTKFERQDLAIERNATKRIDDKIIEMTTVLDAQYRRIMRAVKLHATQLRSENRDLAKRLKRVEKQNHKLENRVDDLEDDILRNRSEMSRERLERIRAAHA</sequence>
<name>A0AAE8SMJ5_9HYPO</name>
<organism evidence="3 4">
    <name type="scientific">Fusarium torulosum</name>
    <dbReference type="NCBI Taxonomy" id="33205"/>
    <lineage>
        <taxon>Eukaryota</taxon>
        <taxon>Fungi</taxon>
        <taxon>Dikarya</taxon>
        <taxon>Ascomycota</taxon>
        <taxon>Pezizomycotina</taxon>
        <taxon>Sordariomycetes</taxon>
        <taxon>Hypocreomycetidae</taxon>
        <taxon>Hypocreales</taxon>
        <taxon>Nectriaceae</taxon>
        <taxon>Fusarium</taxon>
    </lineage>
</organism>